<proteinExistence type="predicted"/>
<evidence type="ECO:0000313" key="2">
    <source>
        <dbReference type="EMBL" id="KAL3529951.1"/>
    </source>
</evidence>
<dbReference type="EMBL" id="JBJUIK010000004">
    <property type="protein sequence ID" value="KAL3529951.1"/>
    <property type="molecule type" value="Genomic_DNA"/>
</dbReference>
<feature type="region of interest" description="Disordered" evidence="1">
    <location>
        <begin position="34"/>
        <end position="84"/>
    </location>
</feature>
<dbReference type="AlphaFoldDB" id="A0ABD3ADQ5"/>
<name>A0ABD3ADQ5_9GENT</name>
<comment type="caution">
    <text evidence="2">The sequence shown here is derived from an EMBL/GenBank/DDBJ whole genome shotgun (WGS) entry which is preliminary data.</text>
</comment>
<accession>A0ABD3ADQ5</accession>
<evidence type="ECO:0000313" key="3">
    <source>
        <dbReference type="Proteomes" id="UP001630127"/>
    </source>
</evidence>
<feature type="compositionally biased region" description="Polar residues" evidence="1">
    <location>
        <begin position="61"/>
        <end position="74"/>
    </location>
</feature>
<keyword evidence="3" id="KW-1185">Reference proteome</keyword>
<protein>
    <submittedName>
        <fullName evidence="2">Uncharacterized protein</fullName>
    </submittedName>
</protein>
<evidence type="ECO:0000256" key="1">
    <source>
        <dbReference type="SAM" id="MobiDB-lite"/>
    </source>
</evidence>
<gene>
    <name evidence="2" type="ORF">ACH5RR_009273</name>
</gene>
<organism evidence="2 3">
    <name type="scientific">Cinchona calisaya</name>
    <dbReference type="NCBI Taxonomy" id="153742"/>
    <lineage>
        <taxon>Eukaryota</taxon>
        <taxon>Viridiplantae</taxon>
        <taxon>Streptophyta</taxon>
        <taxon>Embryophyta</taxon>
        <taxon>Tracheophyta</taxon>
        <taxon>Spermatophyta</taxon>
        <taxon>Magnoliopsida</taxon>
        <taxon>eudicotyledons</taxon>
        <taxon>Gunneridae</taxon>
        <taxon>Pentapetalae</taxon>
        <taxon>asterids</taxon>
        <taxon>lamiids</taxon>
        <taxon>Gentianales</taxon>
        <taxon>Rubiaceae</taxon>
        <taxon>Cinchonoideae</taxon>
        <taxon>Cinchoneae</taxon>
        <taxon>Cinchona</taxon>
    </lineage>
</organism>
<reference evidence="2 3" key="1">
    <citation type="submission" date="2024-11" db="EMBL/GenBank/DDBJ databases">
        <title>A near-complete genome assembly of Cinchona calisaya.</title>
        <authorList>
            <person name="Lian D.C."/>
            <person name="Zhao X.W."/>
            <person name="Wei L."/>
        </authorList>
    </citation>
    <scope>NUCLEOTIDE SEQUENCE [LARGE SCALE GENOMIC DNA]</scope>
    <source>
        <tissue evidence="2">Nenye</tissue>
    </source>
</reference>
<sequence>MGATIPARIQPGSIDHVPFPTVVPYLGVSLALREKARSRKPGARQSGSKAQVVMQVRELGSSGSHQEDLSQSLTDLRPKGSDSSTVPLVVMKEVMKRKPEVKPHSFLMQLIGSDSPSGKLRRPTGQGIACEALKHKST</sequence>
<dbReference type="Proteomes" id="UP001630127">
    <property type="component" value="Unassembled WGS sequence"/>
</dbReference>